<evidence type="ECO:0000313" key="2">
    <source>
        <dbReference type="WBParaSite" id="nRc.2.0.1.t07937-RA"/>
    </source>
</evidence>
<name>A0A915I1C1_ROMCU</name>
<keyword evidence="1" id="KW-1185">Reference proteome</keyword>
<proteinExistence type="predicted"/>
<dbReference type="AlphaFoldDB" id="A0A915I1C1"/>
<sequence>MFIQLDGVSEDYRFWSKKLQMNCAIADVKKTEIAQYKLNPAVSYIIRIGCGSYTNQGYDILSNSSSYLLMGLQVA</sequence>
<dbReference type="Proteomes" id="UP000887565">
    <property type="component" value="Unplaced"/>
</dbReference>
<evidence type="ECO:0000313" key="1">
    <source>
        <dbReference type="Proteomes" id="UP000887565"/>
    </source>
</evidence>
<dbReference type="WBParaSite" id="nRc.2.0.1.t07937-RA">
    <property type="protein sequence ID" value="nRc.2.0.1.t07937-RA"/>
    <property type="gene ID" value="nRc.2.0.1.g07937"/>
</dbReference>
<reference evidence="2" key="1">
    <citation type="submission" date="2022-11" db="UniProtKB">
        <authorList>
            <consortium name="WormBaseParasite"/>
        </authorList>
    </citation>
    <scope>IDENTIFICATION</scope>
</reference>
<accession>A0A915I1C1</accession>
<protein>
    <submittedName>
        <fullName evidence="2">Uncharacterized protein</fullName>
    </submittedName>
</protein>
<organism evidence="1 2">
    <name type="scientific">Romanomermis culicivorax</name>
    <name type="common">Nematode worm</name>
    <dbReference type="NCBI Taxonomy" id="13658"/>
    <lineage>
        <taxon>Eukaryota</taxon>
        <taxon>Metazoa</taxon>
        <taxon>Ecdysozoa</taxon>
        <taxon>Nematoda</taxon>
        <taxon>Enoplea</taxon>
        <taxon>Dorylaimia</taxon>
        <taxon>Mermithida</taxon>
        <taxon>Mermithoidea</taxon>
        <taxon>Mermithidae</taxon>
        <taxon>Romanomermis</taxon>
    </lineage>
</organism>